<reference evidence="14" key="1">
    <citation type="submission" date="2014-09" db="EMBL/GenBank/DDBJ databases">
        <authorList>
            <person name="GOMEZ-VALERO Laura"/>
        </authorList>
    </citation>
    <scope>NUCLEOTIDE SEQUENCE</scope>
    <source>
        <strain evidence="14">ATCC33218</strain>
    </source>
</reference>
<dbReference type="Pfam" id="PF14697">
    <property type="entry name" value="Fer4_21"/>
    <property type="match status" value="1"/>
</dbReference>
<evidence type="ECO:0000256" key="11">
    <source>
        <dbReference type="ARBA" id="ARBA00023136"/>
    </source>
</evidence>
<keyword evidence="6" id="KW-0677">Repeat</keyword>
<feature type="domain" description="4Fe-4S" evidence="13">
    <location>
        <begin position="1"/>
        <end position="58"/>
    </location>
</feature>
<evidence type="ECO:0000256" key="7">
    <source>
        <dbReference type="ARBA" id="ARBA00022967"/>
    </source>
</evidence>
<proteinExistence type="predicted"/>
<evidence type="ECO:0000256" key="1">
    <source>
        <dbReference type="ARBA" id="ARBA00022448"/>
    </source>
</evidence>
<dbReference type="KEGG" id="tmc:LMI_0114"/>
<dbReference type="InterPro" id="IPR007202">
    <property type="entry name" value="4Fe-4S_dom"/>
</dbReference>
<dbReference type="GO" id="GO:0046872">
    <property type="term" value="F:metal ion binding"/>
    <property type="evidence" value="ECO:0007669"/>
    <property type="project" value="UniProtKB-KW"/>
</dbReference>
<dbReference type="GO" id="GO:0051539">
    <property type="term" value="F:4 iron, 4 sulfur cluster binding"/>
    <property type="evidence" value="ECO:0007669"/>
    <property type="project" value="UniProtKB-KW"/>
</dbReference>
<dbReference type="InterPro" id="IPR017896">
    <property type="entry name" value="4Fe4S_Fe-S-bd"/>
</dbReference>
<evidence type="ECO:0000256" key="4">
    <source>
        <dbReference type="ARBA" id="ARBA00022519"/>
    </source>
</evidence>
<keyword evidence="11" id="KW-0472">Membrane</keyword>
<dbReference type="PROSITE" id="PS51379">
    <property type="entry name" value="4FE4S_FER_2"/>
    <property type="match status" value="2"/>
</dbReference>
<keyword evidence="10" id="KW-0411">Iron-sulfur</keyword>
<keyword evidence="4" id="KW-0997">Cell inner membrane</keyword>
<evidence type="ECO:0000256" key="9">
    <source>
        <dbReference type="ARBA" id="ARBA00023004"/>
    </source>
</evidence>
<keyword evidence="5" id="KW-0479">Metal-binding</keyword>
<evidence type="ECO:0000313" key="16">
    <source>
        <dbReference type="Proteomes" id="UP000032414"/>
    </source>
</evidence>
<dbReference type="InterPro" id="IPR050294">
    <property type="entry name" value="RnfB_subfamily"/>
</dbReference>
<dbReference type="STRING" id="451.B6N58_00525"/>
<dbReference type="EMBL" id="LN614830">
    <property type="protein sequence ID" value="CEG59481.1"/>
    <property type="molecule type" value="Genomic_DNA"/>
</dbReference>
<evidence type="ECO:0000313" key="15">
    <source>
        <dbReference type="EMBL" id="SCX91157.1"/>
    </source>
</evidence>
<dbReference type="RefSeq" id="WP_045098058.1">
    <property type="nucleotide sequence ID" value="NZ_CP020614.1"/>
</dbReference>
<dbReference type="InterPro" id="IPR017900">
    <property type="entry name" value="4Fe4S_Fe_S_CS"/>
</dbReference>
<dbReference type="PATRIC" id="fig|451.8.peg.1084"/>
<dbReference type="GO" id="GO:0009055">
    <property type="term" value="F:electron transfer activity"/>
    <property type="evidence" value="ECO:0007669"/>
    <property type="project" value="InterPro"/>
</dbReference>
<dbReference type="OrthoDB" id="9789936at2"/>
<dbReference type="PROSITE" id="PS51656">
    <property type="entry name" value="4FE4S"/>
    <property type="match status" value="1"/>
</dbReference>
<evidence type="ECO:0000259" key="13">
    <source>
        <dbReference type="PROSITE" id="PS51656"/>
    </source>
</evidence>
<keyword evidence="7" id="KW-1278">Translocase</keyword>
<evidence type="ECO:0000313" key="17">
    <source>
        <dbReference type="Proteomes" id="UP000182998"/>
    </source>
</evidence>
<protein>
    <submittedName>
        <fullName evidence="15">Electron transport complex protein RnfB</fullName>
    </submittedName>
    <submittedName>
        <fullName evidence="14">Iron-sulfur cluster binding protein</fullName>
    </submittedName>
</protein>
<dbReference type="Proteomes" id="UP000032414">
    <property type="component" value="Chromosome I"/>
</dbReference>
<reference evidence="15 17" key="3">
    <citation type="submission" date="2016-10" db="EMBL/GenBank/DDBJ databases">
        <authorList>
            <person name="Varghese N."/>
            <person name="Submissions S."/>
        </authorList>
    </citation>
    <scope>NUCLEOTIDE SEQUENCE [LARGE SCALE GENOMIC DNA]</scope>
    <source>
        <strain evidence="15 17">ATCC 33218</strain>
    </source>
</reference>
<gene>
    <name evidence="14" type="ORF">LMI_0114</name>
    <name evidence="15" type="ORF">SAMN02982997_00349</name>
</gene>
<dbReference type="EMBL" id="FMVN01000002">
    <property type="protein sequence ID" value="SCX91157.1"/>
    <property type="molecule type" value="Genomic_DNA"/>
</dbReference>
<dbReference type="SUPFAM" id="SSF54862">
    <property type="entry name" value="4Fe-4S ferredoxins"/>
    <property type="match status" value="1"/>
</dbReference>
<dbReference type="Gene3D" id="3.30.70.20">
    <property type="match status" value="1"/>
</dbReference>
<dbReference type="NCBIfam" id="TIGR01944">
    <property type="entry name" value="rnfB"/>
    <property type="match status" value="1"/>
</dbReference>
<keyword evidence="17" id="KW-1185">Reference proteome</keyword>
<dbReference type="PROSITE" id="PS00198">
    <property type="entry name" value="4FE4S_FER_1"/>
    <property type="match status" value="1"/>
</dbReference>
<evidence type="ECO:0000259" key="12">
    <source>
        <dbReference type="PROSITE" id="PS51379"/>
    </source>
</evidence>
<evidence type="ECO:0000256" key="10">
    <source>
        <dbReference type="ARBA" id="ARBA00023014"/>
    </source>
</evidence>
<keyword evidence="3" id="KW-0004">4Fe-4S</keyword>
<evidence type="ECO:0000256" key="2">
    <source>
        <dbReference type="ARBA" id="ARBA00022475"/>
    </source>
</evidence>
<dbReference type="Pfam" id="PF04060">
    <property type="entry name" value="FeS"/>
    <property type="match status" value="1"/>
</dbReference>
<keyword evidence="8" id="KW-0249">Electron transport</keyword>
<evidence type="ECO:0000256" key="6">
    <source>
        <dbReference type="ARBA" id="ARBA00022737"/>
    </source>
</evidence>
<dbReference type="PANTHER" id="PTHR42859">
    <property type="entry name" value="OXIDOREDUCTASE"/>
    <property type="match status" value="1"/>
</dbReference>
<dbReference type="HOGENOM" id="CLU_063448_0_2_6"/>
<dbReference type="InterPro" id="IPR010207">
    <property type="entry name" value="Elect_transpt_cplx_RnfB/RsxB"/>
</dbReference>
<keyword evidence="1" id="KW-0813">Transport</keyword>
<sequence length="205" mass="22355">MVSVKAIDALLPQTQCTECGYSGCLPYAEAIAQGKAPIDRCPPGGVATVKALAELLGIDAEPYLPAAQANTRAPRLARIREAECVGCTKCIQACPVDAIVGSGKLMHAVITTECTGCGLCVEPCPVDCIELIPIPEFRYDKDLARQRFNARQSRLLREEQDKQHAYREKRRLAAKTADELLDAKAKQDYILQALARVQAKKDQSK</sequence>
<feature type="domain" description="4Fe-4S ferredoxin-type" evidence="12">
    <location>
        <begin position="75"/>
        <end position="104"/>
    </location>
</feature>
<organism evidence="14 16">
    <name type="scientific">Legionella micdadei</name>
    <name type="common">Tatlockia micdadei</name>
    <dbReference type="NCBI Taxonomy" id="451"/>
    <lineage>
        <taxon>Bacteria</taxon>
        <taxon>Pseudomonadati</taxon>
        <taxon>Pseudomonadota</taxon>
        <taxon>Gammaproteobacteria</taxon>
        <taxon>Legionellales</taxon>
        <taxon>Legionellaceae</taxon>
        <taxon>Legionella</taxon>
    </lineage>
</organism>
<name>A0A098GDG0_LEGMI</name>
<dbReference type="PANTHER" id="PTHR42859:SF3">
    <property type="entry name" value="ION-TRANSLOCATING OXIDOREDUCTASE COMPLEX SUBUNIT B"/>
    <property type="match status" value="1"/>
</dbReference>
<feature type="domain" description="4Fe-4S ferredoxin-type" evidence="12">
    <location>
        <begin position="106"/>
        <end position="134"/>
    </location>
</feature>
<dbReference type="Gene3D" id="1.10.15.40">
    <property type="entry name" value="Electron transport complex subunit B, putative Fe-S cluster"/>
    <property type="match status" value="1"/>
</dbReference>
<dbReference type="Proteomes" id="UP000182998">
    <property type="component" value="Unassembled WGS sequence"/>
</dbReference>
<keyword evidence="2" id="KW-1003">Cell membrane</keyword>
<evidence type="ECO:0000256" key="5">
    <source>
        <dbReference type="ARBA" id="ARBA00022723"/>
    </source>
</evidence>
<reference evidence="16" key="2">
    <citation type="submission" date="2014-09" db="EMBL/GenBank/DDBJ databases">
        <authorList>
            <person name="Gomez-Valero L."/>
        </authorList>
    </citation>
    <scope>NUCLEOTIDE SEQUENCE [LARGE SCALE GENOMIC DNA]</scope>
    <source>
        <strain evidence="16">ATCC33218</strain>
    </source>
</reference>
<keyword evidence="9" id="KW-0408">Iron</keyword>
<accession>A0A098GDG0</accession>
<evidence type="ECO:0000256" key="8">
    <source>
        <dbReference type="ARBA" id="ARBA00022982"/>
    </source>
</evidence>
<evidence type="ECO:0000313" key="14">
    <source>
        <dbReference type="EMBL" id="CEG59481.1"/>
    </source>
</evidence>
<dbReference type="AlphaFoldDB" id="A0A098GDG0"/>
<evidence type="ECO:0000256" key="3">
    <source>
        <dbReference type="ARBA" id="ARBA00022485"/>
    </source>
</evidence>